<evidence type="ECO:0000313" key="3">
    <source>
        <dbReference type="Proteomes" id="UP000887300"/>
    </source>
</evidence>
<accession>A0A8X8GBL9</accession>
<dbReference type="AlphaFoldDB" id="A0A8X8GBL9"/>
<proteinExistence type="predicted"/>
<protein>
    <submittedName>
        <fullName evidence="2">Uncharacterized protein</fullName>
    </submittedName>
</protein>
<evidence type="ECO:0000256" key="1">
    <source>
        <dbReference type="SAM" id="MobiDB-lite"/>
    </source>
</evidence>
<name>A0A8X8GBL9_ACIFI</name>
<dbReference type="EMBL" id="JABBHS010000049">
    <property type="protein sequence ID" value="MBU2721998.1"/>
    <property type="molecule type" value="Genomic_DNA"/>
</dbReference>
<feature type="region of interest" description="Disordered" evidence="1">
    <location>
        <begin position="1"/>
        <end position="32"/>
    </location>
</feature>
<sequence length="114" mass="12496">MNDDDEHSKIVPIAGNRKPPNAGMGRRKGVPNRTTASLKNMITGALDELGGQAWLVEQARQDPRAFMALLSRLIPSEIKAEVSVNELSESERLQRFNALLERARTRRDGGSTGG</sequence>
<dbReference type="RefSeq" id="WP_126605593.1">
    <property type="nucleotide sequence ID" value="NZ_AP018795.1"/>
</dbReference>
<organism evidence="2 3">
    <name type="scientific">Acidithiobacillus ferridurans</name>
    <dbReference type="NCBI Taxonomy" id="1232575"/>
    <lineage>
        <taxon>Bacteria</taxon>
        <taxon>Pseudomonadati</taxon>
        <taxon>Pseudomonadota</taxon>
        <taxon>Acidithiobacillia</taxon>
        <taxon>Acidithiobacillales</taxon>
        <taxon>Acidithiobacillaceae</taxon>
        <taxon>Acidithiobacillus</taxon>
    </lineage>
</organism>
<reference evidence="2" key="1">
    <citation type="journal article" date="2021" name="ISME J.">
        <title>Genomic evolution of the class Acidithiobacillia: deep-branching Proteobacteria living in extreme acidic conditions.</title>
        <authorList>
            <person name="Moya-Beltran A."/>
            <person name="Beard S."/>
            <person name="Rojas-Villalobos C."/>
            <person name="Issotta F."/>
            <person name="Gallardo Y."/>
            <person name="Ulloa R."/>
            <person name="Giaveno A."/>
            <person name="Degli Esposti M."/>
            <person name="Johnson D.B."/>
            <person name="Quatrini R."/>
        </authorList>
    </citation>
    <scope>NUCLEOTIDE SEQUENCE</scope>
    <source>
        <strain evidence="2">DSM 583</strain>
    </source>
</reference>
<evidence type="ECO:0000313" key="2">
    <source>
        <dbReference type="EMBL" id="MBU2721998.1"/>
    </source>
</evidence>
<gene>
    <name evidence="2" type="ORF">HF568_01870</name>
</gene>
<dbReference type="Proteomes" id="UP000887300">
    <property type="component" value="Unassembled WGS sequence"/>
</dbReference>
<comment type="caution">
    <text evidence="2">The sequence shown here is derived from an EMBL/GenBank/DDBJ whole genome shotgun (WGS) entry which is preliminary data.</text>
</comment>